<organism evidence="1 2">
    <name type="scientific">Bacillus mycoides (strain KBAB4)</name>
    <name type="common">Bacillus weihenstephanensis</name>
    <dbReference type="NCBI Taxonomy" id="315730"/>
    <lineage>
        <taxon>Bacteria</taxon>
        <taxon>Bacillati</taxon>
        <taxon>Bacillota</taxon>
        <taxon>Bacilli</taxon>
        <taxon>Bacillales</taxon>
        <taxon>Bacillaceae</taxon>
        <taxon>Bacillus</taxon>
        <taxon>Bacillus cereus group</taxon>
    </lineage>
</organism>
<dbReference type="EMBL" id="CP000903">
    <property type="protein sequence ID" value="ABY46208.1"/>
    <property type="molecule type" value="Genomic_DNA"/>
</dbReference>
<protein>
    <submittedName>
        <fullName evidence="1">Glycosyl transferase group 1</fullName>
    </submittedName>
</protein>
<dbReference type="PANTHER" id="PTHR12526">
    <property type="entry name" value="GLYCOSYLTRANSFERASE"/>
    <property type="match status" value="1"/>
</dbReference>
<name>A9VRB2_BACMK</name>
<dbReference type="Gene3D" id="3.40.50.2000">
    <property type="entry name" value="Glycogen Phosphorylase B"/>
    <property type="match status" value="2"/>
</dbReference>
<keyword evidence="1" id="KW-0808">Transferase</keyword>
<sequence length="394" mass="44841">MNYIIFPGELDLRRGGPSGYIANLNEGLKTIGGNQEVNLIVNENVLTTVGSKNKISKLKSLLGKSNFITERIMERKSIDLRDITIRSKLQNTDFSHSDVIHLHNVMDYNKIKAYNFSSKLVLTPHTPESVADEFVDVVRNAFKNQNLKLKRYKNKIKEVEDRAFKECEYFIFPSKESMEIYADFVDDFEEIIKDKKVYFNMTGSKPLSYKMNKKEFREKYGIAQDAFVISYIGRHNSIKGFDILKEAAKALYEIDPSIVFVSGGTGDIKAESDNFIQIGWTDDPGSIVNASDLFVLPNRNTYFDLVLLEVLSLGTPVLASNTGGNKTVAHLTKGVKLFENEDIETVVSSILNFKKNQDVLLEMAQENRKCFNENFTLEKFAERYINILGQINKL</sequence>
<dbReference type="Pfam" id="PF13692">
    <property type="entry name" value="Glyco_trans_1_4"/>
    <property type="match status" value="1"/>
</dbReference>
<evidence type="ECO:0000313" key="1">
    <source>
        <dbReference type="EMBL" id="ABY46208.1"/>
    </source>
</evidence>
<dbReference type="AlphaFoldDB" id="A9VRB2"/>
<dbReference type="eggNOG" id="COG0297">
    <property type="taxonomic scope" value="Bacteria"/>
</dbReference>
<accession>A9VRB2</accession>
<dbReference type="PANTHER" id="PTHR12526:SF638">
    <property type="entry name" value="SPORE COAT PROTEIN SA"/>
    <property type="match status" value="1"/>
</dbReference>
<dbReference type="Proteomes" id="UP000002154">
    <property type="component" value="Chromosome"/>
</dbReference>
<dbReference type="HOGENOM" id="CLU_703313_0_0_9"/>
<proteinExistence type="predicted"/>
<dbReference type="CDD" id="cd03801">
    <property type="entry name" value="GT4_PimA-like"/>
    <property type="match status" value="1"/>
</dbReference>
<gene>
    <name evidence="1" type="ordered locus">BcerKBAB4_5062</name>
</gene>
<dbReference type="RefSeq" id="WP_012262023.1">
    <property type="nucleotide sequence ID" value="NC_010184.1"/>
</dbReference>
<dbReference type="GO" id="GO:0016757">
    <property type="term" value="F:glycosyltransferase activity"/>
    <property type="evidence" value="ECO:0007669"/>
    <property type="project" value="TreeGrafter"/>
</dbReference>
<evidence type="ECO:0000313" key="2">
    <source>
        <dbReference type="Proteomes" id="UP000002154"/>
    </source>
</evidence>
<dbReference type="KEGG" id="bwe:BcerKBAB4_5062"/>
<reference evidence="1 2" key="1">
    <citation type="journal article" date="2008" name="Chem. Biol. Interact.">
        <title>Extending the Bacillus cereus group genomics to putative food-borne pathogens of different toxicity.</title>
        <authorList>
            <person name="Lapidus A."/>
            <person name="Goltsman E."/>
            <person name="Auger S."/>
            <person name="Galleron N."/>
            <person name="Segurens B."/>
            <person name="Dossat C."/>
            <person name="Land M.L."/>
            <person name="Broussolle V."/>
            <person name="Brillard J."/>
            <person name="Guinebretiere M.H."/>
            <person name="Sanchis V."/>
            <person name="Nguen-The C."/>
            <person name="Lereclus D."/>
            <person name="Richardson P."/>
            <person name="Wincker P."/>
            <person name="Weissenbach J."/>
            <person name="Ehrlich S.D."/>
            <person name="Sorokin A."/>
        </authorList>
    </citation>
    <scope>NUCLEOTIDE SEQUENCE [LARGE SCALE GENOMIC DNA]</scope>
    <source>
        <strain evidence="1 2">KBAB4</strain>
    </source>
</reference>
<dbReference type="SUPFAM" id="SSF53756">
    <property type="entry name" value="UDP-Glycosyltransferase/glycogen phosphorylase"/>
    <property type="match status" value="1"/>
</dbReference>
<dbReference type="CAZy" id="GT4">
    <property type="family name" value="Glycosyltransferase Family 4"/>
</dbReference>